<evidence type="ECO:0000313" key="1">
    <source>
        <dbReference type="EMBL" id="MBF6023804.1"/>
    </source>
</evidence>
<accession>A0ABS0B9W2</accession>
<evidence type="ECO:0008006" key="3">
    <source>
        <dbReference type="Google" id="ProtNLM"/>
    </source>
</evidence>
<dbReference type="Proteomes" id="UP001429984">
    <property type="component" value="Unassembled WGS sequence"/>
</dbReference>
<protein>
    <recommendedName>
        <fullName evidence="3">HMA domain-containing protein</fullName>
    </recommendedName>
</protein>
<comment type="caution">
    <text evidence="1">The sequence shown here is derived from an EMBL/GenBank/DDBJ whole genome shotgun (WGS) entry which is preliminary data.</text>
</comment>
<gene>
    <name evidence="1" type="ORF">IU514_07160</name>
</gene>
<sequence>MEFPVCLAPFTPSRAPDQRTALPDVHMLLNLDGPCREPRRLIGALLRVDLGARIRVDHVAGRVQMEGRFWKHEVIAAIERQGYRLRGWEERPLSPRVMPGALAA</sequence>
<reference evidence="1 2" key="1">
    <citation type="submission" date="2020-11" db="EMBL/GenBank/DDBJ databases">
        <title>Draft Genome Sequence and Secondary Metabolite Biosynthetic Potential of the Lysobacter niastensis Type strain DSM 18481.</title>
        <authorList>
            <person name="Turrini P."/>
            <person name="Artuso I."/>
            <person name="Tescari M."/>
            <person name="Lugli G.A."/>
            <person name="Frangipani E."/>
            <person name="Ventura M."/>
            <person name="Visca P."/>
        </authorList>
    </citation>
    <scope>NUCLEOTIDE SEQUENCE [LARGE SCALE GENOMIC DNA]</scope>
    <source>
        <strain evidence="1 2">DSM 18481</strain>
    </source>
</reference>
<keyword evidence="2" id="KW-1185">Reference proteome</keyword>
<evidence type="ECO:0000313" key="2">
    <source>
        <dbReference type="Proteomes" id="UP001429984"/>
    </source>
</evidence>
<organism evidence="1 2">
    <name type="scientific">Lysobacter niastensis</name>
    <dbReference type="NCBI Taxonomy" id="380629"/>
    <lineage>
        <taxon>Bacteria</taxon>
        <taxon>Pseudomonadati</taxon>
        <taxon>Pseudomonadota</taxon>
        <taxon>Gammaproteobacteria</taxon>
        <taxon>Lysobacterales</taxon>
        <taxon>Lysobacteraceae</taxon>
        <taxon>Lysobacter</taxon>
    </lineage>
</organism>
<dbReference type="EMBL" id="JADLZT010000003">
    <property type="protein sequence ID" value="MBF6023804.1"/>
    <property type="molecule type" value="Genomic_DNA"/>
</dbReference>
<name>A0ABS0B9W2_9GAMM</name>
<proteinExistence type="predicted"/>